<evidence type="ECO:0000313" key="2">
    <source>
        <dbReference type="EMBL" id="NOJ46539.1"/>
    </source>
</evidence>
<gene>
    <name evidence="2" type="ORF">HCN50_09830</name>
</gene>
<keyword evidence="2" id="KW-0503">Monooxygenase</keyword>
<dbReference type="InterPro" id="IPR007138">
    <property type="entry name" value="ABM_dom"/>
</dbReference>
<dbReference type="Pfam" id="PF03992">
    <property type="entry name" value="ABM"/>
    <property type="match status" value="1"/>
</dbReference>
<organism evidence="2 3">
    <name type="scientific">Bradyrhizobium archetypum</name>
    <dbReference type="NCBI Taxonomy" id="2721160"/>
    <lineage>
        <taxon>Bacteria</taxon>
        <taxon>Pseudomonadati</taxon>
        <taxon>Pseudomonadota</taxon>
        <taxon>Alphaproteobacteria</taxon>
        <taxon>Hyphomicrobiales</taxon>
        <taxon>Nitrobacteraceae</taxon>
        <taxon>Bradyrhizobium</taxon>
    </lineage>
</organism>
<dbReference type="PROSITE" id="PS51725">
    <property type="entry name" value="ABM"/>
    <property type="match status" value="1"/>
</dbReference>
<dbReference type="InterPro" id="IPR050744">
    <property type="entry name" value="AI-2_Isomerase_LsrG"/>
</dbReference>
<dbReference type="RefSeq" id="WP_171709436.1">
    <property type="nucleotide sequence ID" value="NZ_JAAVLW010000003.1"/>
</dbReference>
<keyword evidence="3" id="KW-1185">Reference proteome</keyword>
<comment type="caution">
    <text evidence="2">The sequence shown here is derived from an EMBL/GenBank/DDBJ whole genome shotgun (WGS) entry which is preliminary data.</text>
</comment>
<proteinExistence type="predicted"/>
<dbReference type="EMBL" id="JAAVLW010000003">
    <property type="protein sequence ID" value="NOJ46539.1"/>
    <property type="molecule type" value="Genomic_DNA"/>
</dbReference>
<keyword evidence="2" id="KW-0560">Oxidoreductase</keyword>
<name>A0A7Y4H2N2_9BRAD</name>
<evidence type="ECO:0000259" key="1">
    <source>
        <dbReference type="PROSITE" id="PS51725"/>
    </source>
</evidence>
<protein>
    <submittedName>
        <fullName evidence="2">Antibiotic biosynthesis monooxygenase</fullName>
    </submittedName>
</protein>
<sequence>MATTDTANQHLIVTAFWEVNSGEEAAIAALLKDFLPQAQREAGVKEFQIHQNVAKPREFFFYEVFAGEAAFAEHQQTDHFKNIILGQAIPKLAKRERSQFRFI</sequence>
<dbReference type="Gene3D" id="3.30.70.100">
    <property type="match status" value="1"/>
</dbReference>
<dbReference type="SUPFAM" id="SSF54909">
    <property type="entry name" value="Dimeric alpha+beta barrel"/>
    <property type="match status" value="1"/>
</dbReference>
<accession>A0A7Y4H2N2</accession>
<dbReference type="GO" id="GO:0004497">
    <property type="term" value="F:monooxygenase activity"/>
    <property type="evidence" value="ECO:0007669"/>
    <property type="project" value="UniProtKB-KW"/>
</dbReference>
<evidence type="ECO:0000313" key="3">
    <source>
        <dbReference type="Proteomes" id="UP000528734"/>
    </source>
</evidence>
<dbReference type="InterPro" id="IPR011008">
    <property type="entry name" value="Dimeric_a/b-barrel"/>
</dbReference>
<dbReference type="AlphaFoldDB" id="A0A7Y4H2N2"/>
<feature type="domain" description="ABM" evidence="1">
    <location>
        <begin position="11"/>
        <end position="100"/>
    </location>
</feature>
<reference evidence="2 3" key="1">
    <citation type="submission" date="2020-03" db="EMBL/GenBank/DDBJ databases">
        <title>Bradyrhizobium diversity isolated from nodules of Muelleranthus trifoliolatus.</title>
        <authorList>
            <person name="Klepa M."/>
            <person name="Helene L."/>
            <person name="Hungria M."/>
        </authorList>
    </citation>
    <scope>NUCLEOTIDE SEQUENCE [LARGE SCALE GENOMIC DNA]</scope>
    <source>
        <strain evidence="2 3">WSM 1744</strain>
    </source>
</reference>
<dbReference type="Proteomes" id="UP000528734">
    <property type="component" value="Unassembled WGS sequence"/>
</dbReference>
<dbReference type="PANTHER" id="PTHR33336">
    <property type="entry name" value="QUINOL MONOOXYGENASE YGIN-RELATED"/>
    <property type="match status" value="1"/>
</dbReference>
<dbReference type="PANTHER" id="PTHR33336:SF15">
    <property type="entry name" value="ABM DOMAIN-CONTAINING PROTEIN"/>
    <property type="match status" value="1"/>
</dbReference>